<evidence type="ECO:0000256" key="2">
    <source>
        <dbReference type="ARBA" id="ARBA00022490"/>
    </source>
</evidence>
<proteinExistence type="predicted"/>
<dbReference type="GO" id="GO:0005886">
    <property type="term" value="C:plasma membrane"/>
    <property type="evidence" value="ECO:0007669"/>
    <property type="project" value="TreeGrafter"/>
</dbReference>
<dbReference type="PANTHER" id="PTHR10241:SF25">
    <property type="entry name" value="TOMOSYN, ISOFORM C"/>
    <property type="match status" value="1"/>
</dbReference>
<keyword evidence="2" id="KW-0963">Cytoplasm</keyword>
<keyword evidence="3" id="KW-0175">Coiled coil</keyword>
<dbReference type="InterPro" id="IPR042855">
    <property type="entry name" value="V_SNARE_CC"/>
</dbReference>
<dbReference type="EMBL" id="CAJOBR010007535">
    <property type="protein sequence ID" value="CAF4864806.1"/>
    <property type="molecule type" value="Genomic_DNA"/>
</dbReference>
<evidence type="ECO:0000256" key="1">
    <source>
        <dbReference type="ARBA" id="ARBA00004496"/>
    </source>
</evidence>
<feature type="compositionally biased region" description="Polar residues" evidence="4">
    <location>
        <begin position="1"/>
        <end position="14"/>
    </location>
</feature>
<accession>A0A821T1A4</accession>
<organism evidence="6 7">
    <name type="scientific">Rotaria socialis</name>
    <dbReference type="NCBI Taxonomy" id="392032"/>
    <lineage>
        <taxon>Eukaryota</taxon>
        <taxon>Metazoa</taxon>
        <taxon>Spiralia</taxon>
        <taxon>Gnathifera</taxon>
        <taxon>Rotifera</taxon>
        <taxon>Eurotatoria</taxon>
        <taxon>Bdelloidea</taxon>
        <taxon>Philodinida</taxon>
        <taxon>Philodinidae</taxon>
        <taxon>Rotaria</taxon>
    </lineage>
</organism>
<reference evidence="6" key="1">
    <citation type="submission" date="2021-02" db="EMBL/GenBank/DDBJ databases">
        <authorList>
            <person name="Nowell W R."/>
        </authorList>
    </citation>
    <scope>NUCLEOTIDE SEQUENCE</scope>
</reference>
<protein>
    <recommendedName>
        <fullName evidence="5">V-SNARE coiled-coil homology domain-containing protein</fullName>
    </recommendedName>
</protein>
<dbReference type="GO" id="GO:0031201">
    <property type="term" value="C:SNARE complex"/>
    <property type="evidence" value="ECO:0007669"/>
    <property type="project" value="TreeGrafter"/>
</dbReference>
<comment type="caution">
    <text evidence="6">The sequence shown here is derived from an EMBL/GenBank/DDBJ whole genome shotgun (WGS) entry which is preliminary data.</text>
</comment>
<feature type="region of interest" description="Disordered" evidence="4">
    <location>
        <begin position="202"/>
        <end position="275"/>
    </location>
</feature>
<dbReference type="PANTHER" id="PTHR10241">
    <property type="entry name" value="LETHAL 2 GIANT LARVAE PROTEIN"/>
    <property type="match status" value="1"/>
</dbReference>
<evidence type="ECO:0000259" key="5">
    <source>
        <dbReference type="PROSITE" id="PS50892"/>
    </source>
</evidence>
<feature type="domain" description="V-SNARE coiled-coil homology" evidence="5">
    <location>
        <begin position="378"/>
        <end position="438"/>
    </location>
</feature>
<dbReference type="GO" id="GO:0019905">
    <property type="term" value="F:syntaxin binding"/>
    <property type="evidence" value="ECO:0007669"/>
    <property type="project" value="TreeGrafter"/>
</dbReference>
<sequence>MSPYSTNDVSSTPFFHSPSIDSLPGNDQTLGSPPTVGDGGFHDEKSHNTGTLSKTFRTFRSRWSRPSTFDKHDSSLACINSDHSEKENAAKSGGDDNGGSSGGEEINQSPVRGKRATSPDITRRSHKPLGTTVSLNANRSFPSDKRSRIVTTPPPLKSTESNDKNDDSESGSETTNLSKTWTSSAYNHAKLRGTCSLEYTEHMREKSHKRKAHMVDLRKDDAHQQQQSTMMTSTSKHSISTSLTSSNNHPQSSPPSTASAFTEKRPQAPSDMNSVSSADTFRSLIASTCIFTDRGHGLFMCSPTEIQKLSIASDVKEQISEMLCELYDPSIAMPEAPKQNFFAKIFASNTSLDSDQLFGEAAGKAPYGVAKKEDVNANMNRMRGTVDSACGAVNDTRNKLIERGQKLGEVEIASKQMSDRAEELASLAHKVLLKQKEKAEWWSFSSKKS</sequence>
<dbReference type="GO" id="GO:0045159">
    <property type="term" value="F:myosin II binding"/>
    <property type="evidence" value="ECO:0007669"/>
    <property type="project" value="TreeGrafter"/>
</dbReference>
<dbReference type="SUPFAM" id="SSF58038">
    <property type="entry name" value="SNARE fusion complex"/>
    <property type="match status" value="1"/>
</dbReference>
<feature type="compositionally biased region" description="Basic and acidic residues" evidence="4">
    <location>
        <begin position="213"/>
        <end position="223"/>
    </location>
</feature>
<feature type="compositionally biased region" description="Low complexity" evidence="4">
    <location>
        <begin position="224"/>
        <end position="256"/>
    </location>
</feature>
<evidence type="ECO:0000256" key="3">
    <source>
        <dbReference type="PROSITE-ProRule" id="PRU00290"/>
    </source>
</evidence>
<dbReference type="PROSITE" id="PS50892">
    <property type="entry name" value="V_SNARE"/>
    <property type="match status" value="1"/>
</dbReference>
<dbReference type="GO" id="GO:0005096">
    <property type="term" value="F:GTPase activator activity"/>
    <property type="evidence" value="ECO:0007669"/>
    <property type="project" value="TreeGrafter"/>
</dbReference>
<dbReference type="GO" id="GO:0006887">
    <property type="term" value="P:exocytosis"/>
    <property type="evidence" value="ECO:0007669"/>
    <property type="project" value="TreeGrafter"/>
</dbReference>
<dbReference type="AlphaFoldDB" id="A0A821T1A4"/>
<gene>
    <name evidence="6" type="ORF">QYT958_LOCUS28200</name>
</gene>
<evidence type="ECO:0000256" key="4">
    <source>
        <dbReference type="SAM" id="MobiDB-lite"/>
    </source>
</evidence>
<dbReference type="Proteomes" id="UP000663848">
    <property type="component" value="Unassembled WGS sequence"/>
</dbReference>
<feature type="region of interest" description="Disordered" evidence="4">
    <location>
        <begin position="1"/>
        <end position="179"/>
    </location>
</feature>
<comment type="subcellular location">
    <subcellularLocation>
        <location evidence="1">Cytoplasm</location>
    </subcellularLocation>
</comment>
<dbReference type="GO" id="GO:0006893">
    <property type="term" value="P:Golgi to plasma membrane transport"/>
    <property type="evidence" value="ECO:0007669"/>
    <property type="project" value="TreeGrafter"/>
</dbReference>
<evidence type="ECO:0000313" key="7">
    <source>
        <dbReference type="Proteomes" id="UP000663848"/>
    </source>
</evidence>
<evidence type="ECO:0000313" key="6">
    <source>
        <dbReference type="EMBL" id="CAF4864806.1"/>
    </source>
</evidence>
<feature type="compositionally biased region" description="Polar residues" evidence="4">
    <location>
        <begin position="131"/>
        <end position="141"/>
    </location>
</feature>
<dbReference type="Gene3D" id="1.20.5.110">
    <property type="match status" value="1"/>
</dbReference>
<dbReference type="CDD" id="cd15873">
    <property type="entry name" value="R-SNARE_STXBP5_6"/>
    <property type="match status" value="1"/>
</dbReference>
<name>A0A821T1A4_9BILA</name>